<dbReference type="RefSeq" id="YP_009001553.1">
    <property type="nucleotide sequence ID" value="NC_023426.1"/>
</dbReference>
<keyword evidence="2" id="KW-1185">Reference proteome</keyword>
<evidence type="ECO:0000313" key="1">
    <source>
        <dbReference type="EMBL" id="BAO49440.1"/>
    </source>
</evidence>
<dbReference type="EMBL" id="AP013055">
    <property type="protein sequence ID" value="BAO49440.1"/>
    <property type="molecule type" value="Genomic_DNA"/>
</dbReference>
<dbReference type="KEGG" id="vg:18263509"/>
<accession>W6JKW7</accession>
<protein>
    <submittedName>
        <fullName evidence="1">Uncharacterized protein</fullName>
    </submittedName>
</protein>
<name>W6JKW7_9POXV</name>
<dbReference type="GeneID" id="18263509"/>
<dbReference type="Proteomes" id="UP000174145">
    <property type="component" value="Segment"/>
</dbReference>
<sequence>MDTLIDKLDIDNVRKTNLKDLRNFIIHITYSEQTKYNIDLSIGINLIMIIDAINYSSDGNEKEIQKEHLYKNICKYISLKKY</sequence>
<organism evidence="1 2">
    <name type="scientific">Alphaentomopoxvirus acuprea</name>
    <dbReference type="NCBI Taxonomy" id="62099"/>
    <lineage>
        <taxon>Viruses</taxon>
        <taxon>Varidnaviria</taxon>
        <taxon>Bamfordvirae</taxon>
        <taxon>Nucleocytoviricota</taxon>
        <taxon>Pokkesviricetes</taxon>
        <taxon>Chitovirales</taxon>
        <taxon>Poxviridae</taxon>
        <taxon>Entomopoxvirinae</taxon>
        <taxon>Alphaentomopoxvirus</taxon>
    </lineage>
</organism>
<reference evidence="1 2" key="1">
    <citation type="journal article" date="2014" name="Virology">
        <title>The complete genome sequence of the Alphaentomopoxvirus Anomala cuprea entomopoxvirus, including its terminal hairpin loop sequences, suggests a potentially unique mode of apoptosis inhibition and mode of DNA replication.</title>
        <authorList>
            <person name="Mitsuhashi W."/>
            <person name="Miyamoto K."/>
            <person name="Wada S."/>
        </authorList>
    </citation>
    <scope>NUCLEOTIDE SEQUENCE [LARGE SCALE GENOMIC DNA]</scope>
    <source>
        <strain evidence="1">CV6M</strain>
    </source>
</reference>
<proteinExistence type="predicted"/>
<evidence type="ECO:0000313" key="2">
    <source>
        <dbReference type="Proteomes" id="UP000174145"/>
    </source>
</evidence>